<dbReference type="InterPro" id="IPR007361">
    <property type="entry name" value="DUF427"/>
</dbReference>
<gene>
    <name evidence="2" type="ORF">SSOG_02975</name>
</gene>
<dbReference type="Pfam" id="PF04248">
    <property type="entry name" value="NTP_transf_9"/>
    <property type="match status" value="1"/>
</dbReference>
<dbReference type="STRING" id="457427.SSOG_02975"/>
<name>D9WG45_9ACTN</name>
<feature type="domain" description="DUF427" evidence="1">
    <location>
        <begin position="25"/>
        <end position="119"/>
    </location>
</feature>
<dbReference type="RefSeq" id="WP_009715080.1">
    <property type="nucleotide sequence ID" value="NZ_GG657754.1"/>
</dbReference>
<accession>D9WG45</accession>
<keyword evidence="3" id="KW-1185">Reference proteome</keyword>
<evidence type="ECO:0000259" key="1">
    <source>
        <dbReference type="Pfam" id="PF04248"/>
    </source>
</evidence>
<dbReference type="Gene3D" id="2.170.150.40">
    <property type="entry name" value="Domain of unknown function (DUF427)"/>
    <property type="match status" value="1"/>
</dbReference>
<dbReference type="Proteomes" id="UP000003963">
    <property type="component" value="Unassembled WGS sequence"/>
</dbReference>
<dbReference type="HOGENOM" id="CLU_126578_0_1_11"/>
<reference evidence="2 3" key="1">
    <citation type="submission" date="2009-02" db="EMBL/GenBank/DDBJ databases">
        <title>Annotation of Streptomyces hygroscopicus strain ATCC 53653.</title>
        <authorList>
            <consortium name="The Broad Institute Genome Sequencing Platform"/>
            <consortium name="Broad Institute Microbial Sequencing Center"/>
            <person name="Fischbach M."/>
            <person name="Godfrey P."/>
            <person name="Ward D."/>
            <person name="Young S."/>
            <person name="Zeng Q."/>
            <person name="Koehrsen M."/>
            <person name="Alvarado L."/>
            <person name="Berlin A.M."/>
            <person name="Bochicchio J."/>
            <person name="Borenstein D."/>
            <person name="Chapman S.B."/>
            <person name="Chen Z."/>
            <person name="Engels R."/>
            <person name="Freedman E."/>
            <person name="Gellesch M."/>
            <person name="Goldberg J."/>
            <person name="Griggs A."/>
            <person name="Gujja S."/>
            <person name="Heilman E.R."/>
            <person name="Heiman D.I."/>
            <person name="Hepburn T.A."/>
            <person name="Howarth C."/>
            <person name="Jen D."/>
            <person name="Larson L."/>
            <person name="Lewis B."/>
            <person name="Mehta T."/>
            <person name="Park D."/>
            <person name="Pearson M."/>
            <person name="Richards J."/>
            <person name="Roberts A."/>
            <person name="Saif S."/>
            <person name="Shea T.D."/>
            <person name="Shenoy N."/>
            <person name="Sisk P."/>
            <person name="Stolte C."/>
            <person name="Sykes S.N."/>
            <person name="Thomson T."/>
            <person name="Walk T."/>
            <person name="White J."/>
            <person name="Yandava C."/>
            <person name="Straight P."/>
            <person name="Clardy J."/>
            <person name="Hung D."/>
            <person name="Kolter R."/>
            <person name="Mekalanos J."/>
            <person name="Walker S."/>
            <person name="Walsh C.T."/>
            <person name="Wieland-Brown L.C."/>
            <person name="Haas B."/>
            <person name="Nusbaum C."/>
            <person name="Birren B."/>
        </authorList>
    </citation>
    <scope>NUCLEOTIDE SEQUENCE [LARGE SCALE GENOMIC DNA]</scope>
    <source>
        <strain evidence="2 3">ATCC 53653</strain>
    </source>
</reference>
<evidence type="ECO:0000313" key="3">
    <source>
        <dbReference type="Proteomes" id="UP000003963"/>
    </source>
</evidence>
<organism evidence="2 3">
    <name type="scientific">Streptomyces himastatinicus ATCC 53653</name>
    <dbReference type="NCBI Taxonomy" id="457427"/>
    <lineage>
        <taxon>Bacteria</taxon>
        <taxon>Bacillati</taxon>
        <taxon>Actinomycetota</taxon>
        <taxon>Actinomycetes</taxon>
        <taxon>Kitasatosporales</taxon>
        <taxon>Streptomycetaceae</taxon>
        <taxon>Streptomyces</taxon>
        <taxon>Streptomyces violaceusniger group</taxon>
    </lineage>
</organism>
<dbReference type="EMBL" id="GG657754">
    <property type="protein sequence ID" value="EFL23261.1"/>
    <property type="molecule type" value="Genomic_DNA"/>
</dbReference>
<proteinExistence type="predicted"/>
<evidence type="ECO:0000313" key="2">
    <source>
        <dbReference type="EMBL" id="EFL23261.1"/>
    </source>
</evidence>
<dbReference type="OrthoDB" id="285364at2"/>
<dbReference type="InterPro" id="IPR038694">
    <property type="entry name" value="DUF427_sf"/>
</dbReference>
<dbReference type="PANTHER" id="PTHR34310:SF8">
    <property type="entry name" value="CONSERVED PROTEIN"/>
    <property type="match status" value="1"/>
</dbReference>
<protein>
    <recommendedName>
        <fullName evidence="1">DUF427 domain-containing protein</fullName>
    </recommendedName>
</protein>
<dbReference type="AlphaFoldDB" id="D9WG45"/>
<sequence length="127" mass="14054">MPHPHTGANSGSGHRVDVTRGTQHVKVTIDGQVVAETDRPLLLHETGLPVRYYLPPEDVDLTLFEPTDTRTTCPFKGEAAYWTYIGPDSGAELRPDVVWAYPQPIDAVPEIKNHLSFYDATAKIEVS</sequence>
<dbReference type="PANTHER" id="PTHR34310">
    <property type="entry name" value="DUF427 DOMAIN PROTEIN (AFU_ORTHOLOGUE AFUA_3G02220)"/>
    <property type="match status" value="1"/>
</dbReference>